<evidence type="ECO:0000256" key="1">
    <source>
        <dbReference type="ARBA" id="ARBA00004442"/>
    </source>
</evidence>
<evidence type="ECO:0000256" key="8">
    <source>
        <dbReference type="SAM" id="Coils"/>
    </source>
</evidence>
<protein>
    <recommendedName>
        <fullName evidence="12">Outer membrane efflux protein</fullName>
    </recommendedName>
</protein>
<comment type="caution">
    <text evidence="10">The sequence shown here is derived from an EMBL/GenBank/DDBJ whole genome shotgun (WGS) entry which is preliminary data.</text>
</comment>
<dbReference type="PANTHER" id="PTHR30026:SF22">
    <property type="entry name" value="OUTER MEMBRANE EFFLUX PROTEIN"/>
    <property type="match status" value="1"/>
</dbReference>
<comment type="similarity">
    <text evidence="2">Belongs to the outer membrane factor (OMF) (TC 1.B.17) family.</text>
</comment>
<dbReference type="EMBL" id="NFZT01000001">
    <property type="protein sequence ID" value="OWV33881.1"/>
    <property type="molecule type" value="Genomic_DNA"/>
</dbReference>
<organism evidence="10 11">
    <name type="scientific">Pacificimonas flava</name>
    <dbReference type="NCBI Taxonomy" id="1234595"/>
    <lineage>
        <taxon>Bacteria</taxon>
        <taxon>Pseudomonadati</taxon>
        <taxon>Pseudomonadota</taxon>
        <taxon>Alphaproteobacteria</taxon>
        <taxon>Sphingomonadales</taxon>
        <taxon>Sphingosinicellaceae</taxon>
        <taxon>Pacificimonas</taxon>
    </lineage>
</organism>
<evidence type="ECO:0000256" key="5">
    <source>
        <dbReference type="ARBA" id="ARBA00022692"/>
    </source>
</evidence>
<dbReference type="OrthoDB" id="5296315at2"/>
<accession>A0A219B6I1</accession>
<dbReference type="AlphaFoldDB" id="A0A219B6I1"/>
<evidence type="ECO:0000256" key="3">
    <source>
        <dbReference type="ARBA" id="ARBA00022448"/>
    </source>
</evidence>
<evidence type="ECO:0000313" key="10">
    <source>
        <dbReference type="EMBL" id="OWV33881.1"/>
    </source>
</evidence>
<dbReference type="PANTHER" id="PTHR30026">
    <property type="entry name" value="OUTER MEMBRANE PROTEIN TOLC"/>
    <property type="match status" value="1"/>
</dbReference>
<evidence type="ECO:0000313" key="11">
    <source>
        <dbReference type="Proteomes" id="UP000198462"/>
    </source>
</evidence>
<dbReference type="GO" id="GO:0015562">
    <property type="term" value="F:efflux transmembrane transporter activity"/>
    <property type="evidence" value="ECO:0007669"/>
    <property type="project" value="InterPro"/>
</dbReference>
<dbReference type="RefSeq" id="WP_088712603.1">
    <property type="nucleotide sequence ID" value="NZ_NFZT01000001.1"/>
</dbReference>
<comment type="subcellular location">
    <subcellularLocation>
        <location evidence="1">Cell outer membrane</location>
    </subcellularLocation>
</comment>
<name>A0A219B6I1_9SPHN</name>
<keyword evidence="11" id="KW-1185">Reference proteome</keyword>
<dbReference type="SUPFAM" id="SSF56954">
    <property type="entry name" value="Outer membrane efflux proteins (OEP)"/>
    <property type="match status" value="1"/>
</dbReference>
<keyword evidence="3" id="KW-0813">Transport</keyword>
<gene>
    <name evidence="10" type="ORF">B5C34_10675</name>
</gene>
<evidence type="ECO:0000256" key="2">
    <source>
        <dbReference type="ARBA" id="ARBA00007613"/>
    </source>
</evidence>
<keyword evidence="7" id="KW-0998">Cell outer membrane</keyword>
<keyword evidence="8" id="KW-0175">Coiled coil</keyword>
<evidence type="ECO:0000256" key="4">
    <source>
        <dbReference type="ARBA" id="ARBA00022452"/>
    </source>
</evidence>
<keyword evidence="9" id="KW-0732">Signal</keyword>
<evidence type="ECO:0008006" key="12">
    <source>
        <dbReference type="Google" id="ProtNLM"/>
    </source>
</evidence>
<dbReference type="GO" id="GO:0009279">
    <property type="term" value="C:cell outer membrane"/>
    <property type="evidence" value="ECO:0007669"/>
    <property type="project" value="UniProtKB-SubCell"/>
</dbReference>
<sequence>MMLIPGLASAALRLSGLVAIFLVAAFQAALATAQSDTDVASAPQVGPPVPPNLQRPSIETAFMPAELETVMSEALAEAPEIRSSRTLRRAADAELDAARWLRFPSISVNGNAFGVGGNGAGDTFASELQIDQPIWAGGRIGAGIRRARAAQDLANAEIRQVRYQVAETAINVYFQAVGALAQIRILDDSLEQHRALVDRIGRRVEGGVSPVSDLNLAQSRTAQVEQNLAFARAELGTAEARLSELLRQPDFAVEHVPPYRPIYHPPAEGLVDRAVACDPELEILAARIDVAEADAAVARAEIMPRLSAQYSRSEIFGDRVGLSLSAATQGGLSPLALASAARQRAEANRLDVLTRQRTLREDIASDLVANRSAQNRIATGIDAARLSEAVRESYFRQYVAGRRTWLDLMNAVREAASADEARAQAEITAIETSSRLALRACQVIGFAAPDLADDE</sequence>
<keyword evidence="6" id="KW-0472">Membrane</keyword>
<feature type="coiled-coil region" evidence="8">
    <location>
        <begin position="214"/>
        <end position="248"/>
    </location>
</feature>
<proteinExistence type="inferred from homology"/>
<dbReference type="Pfam" id="PF02321">
    <property type="entry name" value="OEP"/>
    <property type="match status" value="1"/>
</dbReference>
<dbReference type="Proteomes" id="UP000198462">
    <property type="component" value="Unassembled WGS sequence"/>
</dbReference>
<feature type="chain" id="PRO_5013211062" description="Outer membrane efflux protein" evidence="9">
    <location>
        <begin position="32"/>
        <end position="455"/>
    </location>
</feature>
<dbReference type="Gene3D" id="1.20.1600.10">
    <property type="entry name" value="Outer membrane efflux proteins (OEP)"/>
    <property type="match status" value="1"/>
</dbReference>
<evidence type="ECO:0000256" key="6">
    <source>
        <dbReference type="ARBA" id="ARBA00023136"/>
    </source>
</evidence>
<evidence type="ECO:0000256" key="9">
    <source>
        <dbReference type="SAM" id="SignalP"/>
    </source>
</evidence>
<keyword evidence="5" id="KW-0812">Transmembrane</keyword>
<evidence type="ECO:0000256" key="7">
    <source>
        <dbReference type="ARBA" id="ARBA00023237"/>
    </source>
</evidence>
<keyword evidence="4" id="KW-1134">Transmembrane beta strand</keyword>
<feature type="signal peptide" evidence="9">
    <location>
        <begin position="1"/>
        <end position="31"/>
    </location>
</feature>
<dbReference type="InterPro" id="IPR003423">
    <property type="entry name" value="OMP_efflux"/>
</dbReference>
<dbReference type="InterPro" id="IPR051906">
    <property type="entry name" value="TolC-like"/>
</dbReference>
<dbReference type="GO" id="GO:0015288">
    <property type="term" value="F:porin activity"/>
    <property type="evidence" value="ECO:0007669"/>
    <property type="project" value="TreeGrafter"/>
</dbReference>
<dbReference type="GO" id="GO:1990281">
    <property type="term" value="C:efflux pump complex"/>
    <property type="evidence" value="ECO:0007669"/>
    <property type="project" value="TreeGrafter"/>
</dbReference>
<reference evidence="11" key="1">
    <citation type="submission" date="2017-05" db="EMBL/GenBank/DDBJ databases">
        <authorList>
            <person name="Lin X."/>
        </authorList>
    </citation>
    <scope>NUCLEOTIDE SEQUENCE [LARGE SCALE GENOMIC DNA]</scope>
    <source>
        <strain evidence="11">JLT2012</strain>
    </source>
</reference>